<dbReference type="OrthoDB" id="8060832at2759"/>
<accession>A0A1I8Q601</accession>
<proteinExistence type="predicted"/>
<keyword evidence="2" id="KW-1185">Reference proteome</keyword>
<evidence type="ECO:0000313" key="1">
    <source>
        <dbReference type="EnsemblMetazoa" id="SCAU014240-PA"/>
    </source>
</evidence>
<reference evidence="1" key="1">
    <citation type="submission" date="2020-05" db="UniProtKB">
        <authorList>
            <consortium name="EnsemblMetazoa"/>
        </authorList>
    </citation>
    <scope>IDENTIFICATION</scope>
    <source>
        <strain evidence="1">USDA</strain>
    </source>
</reference>
<name>A0A1I8Q601_STOCA</name>
<dbReference type="InterPro" id="IPR010512">
    <property type="entry name" value="DUF1091"/>
</dbReference>
<dbReference type="PANTHER" id="PTHR20898">
    <property type="entry name" value="DAEDALUS ON 3-RELATED-RELATED"/>
    <property type="match status" value="1"/>
</dbReference>
<sequence>MGCHQCLLISAISVIIFGITDINASRFFSVELSGANVTYFDREVLKCMNLRIYNPKLASMDFTLAKDLSKFNLHFLLNIIRKDERQNNIMNVTMSGCEALAYNKNGNFLKIVLREVHRVSNLPKKCPLLKEIPYAITNFTLKDDDFPITFPIVVWQLTLKFSIADKTVTNIVVDGRVRKM</sequence>
<protein>
    <submittedName>
        <fullName evidence="1">Uncharacterized protein</fullName>
    </submittedName>
</protein>
<dbReference type="PANTHER" id="PTHR20898:SF0">
    <property type="entry name" value="DAEDALUS ON 3-RELATED"/>
    <property type="match status" value="1"/>
</dbReference>
<dbReference type="VEuPathDB" id="VectorBase:SCAU014240"/>
<dbReference type="Pfam" id="PF06477">
    <property type="entry name" value="DUF1091"/>
    <property type="match status" value="1"/>
</dbReference>
<dbReference type="Proteomes" id="UP000095300">
    <property type="component" value="Unassembled WGS sequence"/>
</dbReference>
<dbReference type="EnsemblMetazoa" id="SCAU014240-RA">
    <property type="protein sequence ID" value="SCAU014240-PA"/>
    <property type="gene ID" value="SCAU014240"/>
</dbReference>
<dbReference type="AlphaFoldDB" id="A0A1I8Q601"/>
<organism evidence="1 2">
    <name type="scientific">Stomoxys calcitrans</name>
    <name type="common">Stable fly</name>
    <name type="synonym">Conops calcitrans</name>
    <dbReference type="NCBI Taxonomy" id="35570"/>
    <lineage>
        <taxon>Eukaryota</taxon>
        <taxon>Metazoa</taxon>
        <taxon>Ecdysozoa</taxon>
        <taxon>Arthropoda</taxon>
        <taxon>Hexapoda</taxon>
        <taxon>Insecta</taxon>
        <taxon>Pterygota</taxon>
        <taxon>Neoptera</taxon>
        <taxon>Endopterygota</taxon>
        <taxon>Diptera</taxon>
        <taxon>Brachycera</taxon>
        <taxon>Muscomorpha</taxon>
        <taxon>Muscoidea</taxon>
        <taxon>Muscidae</taxon>
        <taxon>Stomoxys</taxon>
    </lineage>
</organism>
<dbReference type="SMART" id="SM00697">
    <property type="entry name" value="DM8"/>
    <property type="match status" value="1"/>
</dbReference>
<gene>
    <name evidence="1" type="primary">106082514</name>
</gene>
<evidence type="ECO:0000313" key="2">
    <source>
        <dbReference type="Proteomes" id="UP000095300"/>
    </source>
</evidence>